<comment type="caution">
    <text evidence="4">The sequence shown here is derived from an EMBL/GenBank/DDBJ whole genome shotgun (WGS) entry which is preliminary data.</text>
</comment>
<evidence type="ECO:0000256" key="1">
    <source>
        <dbReference type="SAM" id="MobiDB-lite"/>
    </source>
</evidence>
<keyword evidence="2" id="KW-0472">Membrane</keyword>
<reference evidence="4 5" key="1">
    <citation type="journal article" date="2014" name="Genome Biol. Evol.">
        <title>The secreted proteins of Achlya hypogyna and Thraustotheca clavata identify the ancestral oomycete secretome and reveal gene acquisitions by horizontal gene transfer.</title>
        <authorList>
            <person name="Misner I."/>
            <person name="Blouin N."/>
            <person name="Leonard G."/>
            <person name="Richards T.A."/>
            <person name="Lane C.E."/>
        </authorList>
    </citation>
    <scope>NUCLEOTIDE SEQUENCE [LARGE SCALE GENOMIC DNA]</scope>
    <source>
        <strain evidence="4 5">ATCC 34112</strain>
    </source>
</reference>
<dbReference type="SUPFAM" id="SSF64268">
    <property type="entry name" value="PX domain"/>
    <property type="match status" value="1"/>
</dbReference>
<feature type="region of interest" description="Disordered" evidence="1">
    <location>
        <begin position="636"/>
        <end position="658"/>
    </location>
</feature>
<feature type="domain" description="PH" evidence="3">
    <location>
        <begin position="36"/>
        <end position="140"/>
    </location>
</feature>
<evidence type="ECO:0000259" key="3">
    <source>
        <dbReference type="PROSITE" id="PS50003"/>
    </source>
</evidence>
<dbReference type="Pfam" id="PF00787">
    <property type="entry name" value="PX"/>
    <property type="match status" value="1"/>
</dbReference>
<gene>
    <name evidence="4" type="ORF">THRCLA_08507</name>
</gene>
<dbReference type="InterPro" id="IPR001849">
    <property type="entry name" value="PH_domain"/>
</dbReference>
<keyword evidence="2" id="KW-1133">Transmembrane helix</keyword>
<keyword evidence="2" id="KW-0812">Transmembrane</keyword>
<name>A0A1V9Z5S8_9STRA</name>
<dbReference type="InterPro" id="IPR011993">
    <property type="entry name" value="PH-like_dom_sf"/>
</dbReference>
<dbReference type="Pfam" id="PF07059">
    <property type="entry name" value="EDR2_C"/>
    <property type="match status" value="1"/>
</dbReference>
<dbReference type="InterPro" id="IPR009769">
    <property type="entry name" value="EDR2_C"/>
</dbReference>
<feature type="transmembrane region" description="Helical" evidence="2">
    <location>
        <begin position="169"/>
        <end position="189"/>
    </location>
</feature>
<evidence type="ECO:0000313" key="5">
    <source>
        <dbReference type="Proteomes" id="UP000243217"/>
    </source>
</evidence>
<dbReference type="InterPro" id="IPR001683">
    <property type="entry name" value="PX_dom"/>
</dbReference>
<dbReference type="Gene3D" id="3.30.1520.10">
    <property type="entry name" value="Phox-like domain"/>
    <property type="match status" value="1"/>
</dbReference>
<dbReference type="Pfam" id="PF00169">
    <property type="entry name" value="PH"/>
    <property type="match status" value="1"/>
</dbReference>
<feature type="transmembrane region" description="Helical" evidence="2">
    <location>
        <begin position="195"/>
        <end position="212"/>
    </location>
</feature>
<dbReference type="OrthoDB" id="9970435at2759"/>
<feature type="compositionally biased region" description="Basic residues" evidence="1">
    <location>
        <begin position="638"/>
        <end position="658"/>
    </location>
</feature>
<dbReference type="Gene3D" id="2.30.29.30">
    <property type="entry name" value="Pleckstrin-homology domain (PH domain)/Phosphotyrosine-binding domain (PTB)"/>
    <property type="match status" value="1"/>
</dbReference>
<dbReference type="STRING" id="74557.A0A1V9Z5S8"/>
<sequence length="658" mass="74659">MQRHASAPMLSKRIHENIKNELEKMDESRKQERVNINEKSGYLTKHNTGKWKRRRWHERWFVLEKGVLSYYKYANANAEAHGSLLLQGTSALLTIQGDVPRGTPTPFCFNITVGTKTLMLCANTDEEFQEWTNAISSTINRELPMPLRPTMGMKKNIVMNEQGSGGFDIIGQSIGLGALGIVNPIIVIIRYGNTYMIWMIVVLMNILCLYFYQKEANKSDASVSQKSACALKKMNQHVPEPKAPILGNVDGTKAIAGCSLRQLHSNEENASNCWEYLDATRFNVRQGPNYRKTKQKGPSSPALLPIIATDIYRSDSKIDNVGSIVQLPMLPNESKRDLLIINCQVPCYAPSNPLWGEKQGDGDGFNFITYYCIPESIRNQLDAPSPPTDPAIRLLKAFLENDNSSIRDRLKAIGIVVNPSEQNLGRTERHLLETYNGQPILTRPQHRFYRGDGYFEVDIDAHLFNFVARRGLCGVTDHFSHMIVDFGFVLEGQEDDELPEQILGSRSMAVGLDVTGHVEAGGKAVRYYIEMRCDHVHFGFNGRFSHLRALHQRLANAMKHVDKDGALPPFPSKHILENMLKQSNVTRRQMELFDYYTLLCTNDWAVEFLSRQHSIHAGDPIEDDCVQFTPPLAIDSKRRQRRSQANSRHSKHSKRLQY</sequence>
<dbReference type="Proteomes" id="UP000243217">
    <property type="component" value="Unassembled WGS sequence"/>
</dbReference>
<dbReference type="CDD" id="cd00821">
    <property type="entry name" value="PH"/>
    <property type="match status" value="1"/>
</dbReference>
<dbReference type="PANTHER" id="PTHR31558">
    <property type="entry name" value="CW14 PROTEIN"/>
    <property type="match status" value="1"/>
</dbReference>
<organism evidence="4 5">
    <name type="scientific">Thraustotheca clavata</name>
    <dbReference type="NCBI Taxonomy" id="74557"/>
    <lineage>
        <taxon>Eukaryota</taxon>
        <taxon>Sar</taxon>
        <taxon>Stramenopiles</taxon>
        <taxon>Oomycota</taxon>
        <taxon>Saprolegniomycetes</taxon>
        <taxon>Saprolegniales</taxon>
        <taxon>Achlyaceae</taxon>
        <taxon>Thraustotheca</taxon>
    </lineage>
</organism>
<dbReference type="PROSITE" id="PS50003">
    <property type="entry name" value="PH_DOMAIN"/>
    <property type="match status" value="1"/>
</dbReference>
<dbReference type="SUPFAM" id="SSF50729">
    <property type="entry name" value="PH domain-like"/>
    <property type="match status" value="1"/>
</dbReference>
<proteinExistence type="predicted"/>
<dbReference type="EMBL" id="JNBS01002272">
    <property type="protein sequence ID" value="OQR93190.1"/>
    <property type="molecule type" value="Genomic_DNA"/>
</dbReference>
<dbReference type="SMART" id="SM00233">
    <property type="entry name" value="PH"/>
    <property type="match status" value="1"/>
</dbReference>
<evidence type="ECO:0000256" key="2">
    <source>
        <dbReference type="SAM" id="Phobius"/>
    </source>
</evidence>
<accession>A0A1V9Z5S8</accession>
<keyword evidence="5" id="KW-1185">Reference proteome</keyword>
<evidence type="ECO:0000313" key="4">
    <source>
        <dbReference type="EMBL" id="OQR93190.1"/>
    </source>
</evidence>
<dbReference type="GO" id="GO:0035091">
    <property type="term" value="F:phosphatidylinositol binding"/>
    <property type="evidence" value="ECO:0007669"/>
    <property type="project" value="InterPro"/>
</dbReference>
<dbReference type="InterPro" id="IPR036871">
    <property type="entry name" value="PX_dom_sf"/>
</dbReference>
<dbReference type="PANTHER" id="PTHR31558:SF3">
    <property type="entry name" value="CW14 PROTEIN"/>
    <property type="match status" value="1"/>
</dbReference>
<protein>
    <recommendedName>
        <fullName evidence="3">PH domain-containing protein</fullName>
    </recommendedName>
</protein>
<dbReference type="AlphaFoldDB" id="A0A1V9Z5S8"/>